<dbReference type="PROSITE" id="PS50287">
    <property type="entry name" value="SRCR_2"/>
    <property type="match status" value="1"/>
</dbReference>
<dbReference type="AlphaFoldDB" id="A0A927IFC4"/>
<dbReference type="InterPro" id="IPR001190">
    <property type="entry name" value="SRCR"/>
</dbReference>
<evidence type="ECO:0000313" key="3">
    <source>
        <dbReference type="Proteomes" id="UP000632289"/>
    </source>
</evidence>
<protein>
    <submittedName>
        <fullName evidence="2">SRPBCC family protein</fullName>
    </submittedName>
</protein>
<dbReference type="GO" id="GO:0016020">
    <property type="term" value="C:membrane"/>
    <property type="evidence" value="ECO:0007669"/>
    <property type="project" value="InterPro"/>
</dbReference>
<organism evidence="2 3">
    <name type="scientific">Streptomyces chumphonensis</name>
    <dbReference type="NCBI Taxonomy" id="1214925"/>
    <lineage>
        <taxon>Bacteria</taxon>
        <taxon>Bacillati</taxon>
        <taxon>Actinomycetota</taxon>
        <taxon>Actinomycetes</taxon>
        <taxon>Kitasatosporales</taxon>
        <taxon>Streptomycetaceae</taxon>
        <taxon>Streptomyces</taxon>
    </lineage>
</organism>
<dbReference type="Proteomes" id="UP000632289">
    <property type="component" value="Unassembled WGS sequence"/>
</dbReference>
<comment type="caution">
    <text evidence="2">The sequence shown here is derived from an EMBL/GenBank/DDBJ whole genome shotgun (WGS) entry which is preliminary data.</text>
</comment>
<name>A0A927IFC4_9ACTN</name>
<keyword evidence="3" id="KW-1185">Reference proteome</keyword>
<dbReference type="InterPro" id="IPR023393">
    <property type="entry name" value="START-like_dom_sf"/>
</dbReference>
<proteinExistence type="predicted"/>
<evidence type="ECO:0000259" key="1">
    <source>
        <dbReference type="PROSITE" id="PS50287"/>
    </source>
</evidence>
<sequence length="196" mass="21250">MAWAGRLGLAVGAGGAAVAGYLGLVTAAAPLDVGVGRRTRPLGPQAVDTPAPRDVVFDVIAQPYLGRATRAMREKLRVLERGEDMVLAEHYTPVAGGRLTAKTVETVRFTRPERVDFRLVRGPVPFVVETFLLGEAEDGGTRLEYRGELGTDGWAPGERWGRLVAERWEATVAETLASVCREAERRASARGARDRR</sequence>
<dbReference type="SUPFAM" id="SSF55961">
    <property type="entry name" value="Bet v1-like"/>
    <property type="match status" value="1"/>
</dbReference>
<feature type="domain" description="SRCR" evidence="1">
    <location>
        <begin position="117"/>
        <end position="182"/>
    </location>
</feature>
<dbReference type="CDD" id="cd07812">
    <property type="entry name" value="SRPBCC"/>
    <property type="match status" value="1"/>
</dbReference>
<reference evidence="2" key="1">
    <citation type="submission" date="2020-09" db="EMBL/GenBank/DDBJ databases">
        <title>Secondary metabolite and genome analysis of marine Streptomyces chumphonensis KK1-2T.</title>
        <authorList>
            <person name="Phongsopitanun W."/>
            <person name="Kanchanasin P."/>
            <person name="Pittayakhajonwut P."/>
            <person name="Suwanborirux K."/>
            <person name="Tanasupawat S."/>
        </authorList>
    </citation>
    <scope>NUCLEOTIDE SEQUENCE</scope>
    <source>
        <strain evidence="2">KK1-2</strain>
    </source>
</reference>
<dbReference type="EMBL" id="JACXYU010000015">
    <property type="protein sequence ID" value="MBD3934276.1"/>
    <property type="molecule type" value="Genomic_DNA"/>
</dbReference>
<gene>
    <name evidence="2" type="ORF">IF129_22270</name>
</gene>
<dbReference type="RefSeq" id="WP_191211575.1">
    <property type="nucleotide sequence ID" value="NZ_BAABKL010000002.1"/>
</dbReference>
<accession>A0A927IFC4</accession>
<evidence type="ECO:0000313" key="2">
    <source>
        <dbReference type="EMBL" id="MBD3934276.1"/>
    </source>
</evidence>
<dbReference type="Gene3D" id="3.30.530.20">
    <property type="match status" value="1"/>
</dbReference>